<feature type="compositionally biased region" description="Basic and acidic residues" evidence="1">
    <location>
        <begin position="1"/>
        <end position="11"/>
    </location>
</feature>
<accession>A0A017T550</accession>
<feature type="compositionally biased region" description="Basic and acidic residues" evidence="1">
    <location>
        <begin position="25"/>
        <end position="44"/>
    </location>
</feature>
<evidence type="ECO:0000313" key="3">
    <source>
        <dbReference type="Proteomes" id="UP000019678"/>
    </source>
</evidence>
<organism evidence="2 3">
    <name type="scientific">Chondromyces apiculatus DSM 436</name>
    <dbReference type="NCBI Taxonomy" id="1192034"/>
    <lineage>
        <taxon>Bacteria</taxon>
        <taxon>Pseudomonadati</taxon>
        <taxon>Myxococcota</taxon>
        <taxon>Polyangia</taxon>
        <taxon>Polyangiales</taxon>
        <taxon>Polyangiaceae</taxon>
        <taxon>Chondromyces</taxon>
    </lineage>
</organism>
<keyword evidence="3" id="KW-1185">Reference proteome</keyword>
<evidence type="ECO:0000256" key="1">
    <source>
        <dbReference type="SAM" id="MobiDB-lite"/>
    </source>
</evidence>
<feature type="region of interest" description="Disordered" evidence="1">
    <location>
        <begin position="1"/>
        <end position="59"/>
    </location>
</feature>
<protein>
    <submittedName>
        <fullName evidence="2">Uncharacterized protein</fullName>
    </submittedName>
</protein>
<dbReference type="EMBL" id="ASRX01000035">
    <property type="protein sequence ID" value="EYF04364.1"/>
    <property type="molecule type" value="Genomic_DNA"/>
</dbReference>
<dbReference type="AlphaFoldDB" id="A0A017T550"/>
<sequence length="59" mass="6370">MIEVARQESPPRSHSPSSIARILKSRGEPEAAVDRQSRRSEDSRSGVPSSRGGAAGIRR</sequence>
<comment type="caution">
    <text evidence="2">The sequence shown here is derived from an EMBL/GenBank/DDBJ whole genome shotgun (WGS) entry which is preliminary data.</text>
</comment>
<evidence type="ECO:0000313" key="2">
    <source>
        <dbReference type="EMBL" id="EYF04364.1"/>
    </source>
</evidence>
<name>A0A017T550_9BACT</name>
<reference evidence="2 3" key="1">
    <citation type="submission" date="2013-05" db="EMBL/GenBank/DDBJ databases">
        <title>Genome assembly of Chondromyces apiculatus DSM 436.</title>
        <authorList>
            <person name="Sharma G."/>
            <person name="Khatri I."/>
            <person name="Kaur C."/>
            <person name="Mayilraj S."/>
            <person name="Subramanian S."/>
        </authorList>
    </citation>
    <scope>NUCLEOTIDE SEQUENCE [LARGE SCALE GENOMIC DNA]</scope>
    <source>
        <strain evidence="2 3">DSM 436</strain>
    </source>
</reference>
<proteinExistence type="predicted"/>
<gene>
    <name evidence="2" type="ORF">CAP_4628</name>
</gene>
<dbReference type="Proteomes" id="UP000019678">
    <property type="component" value="Unassembled WGS sequence"/>
</dbReference>